<evidence type="ECO:0000313" key="2">
    <source>
        <dbReference type="Proteomes" id="UP000838878"/>
    </source>
</evidence>
<dbReference type="EMBL" id="OV170222">
    <property type="protein sequence ID" value="CAH0721108.1"/>
    <property type="molecule type" value="Genomic_DNA"/>
</dbReference>
<evidence type="ECO:0000313" key="1">
    <source>
        <dbReference type="EMBL" id="CAH0721108.1"/>
    </source>
</evidence>
<proteinExistence type="predicted"/>
<feature type="non-terminal residue" evidence="1">
    <location>
        <position position="117"/>
    </location>
</feature>
<organism evidence="1 2">
    <name type="scientific">Brenthis ino</name>
    <name type="common">lesser marbled fritillary</name>
    <dbReference type="NCBI Taxonomy" id="405034"/>
    <lineage>
        <taxon>Eukaryota</taxon>
        <taxon>Metazoa</taxon>
        <taxon>Ecdysozoa</taxon>
        <taxon>Arthropoda</taxon>
        <taxon>Hexapoda</taxon>
        <taxon>Insecta</taxon>
        <taxon>Pterygota</taxon>
        <taxon>Neoptera</taxon>
        <taxon>Endopterygota</taxon>
        <taxon>Lepidoptera</taxon>
        <taxon>Glossata</taxon>
        <taxon>Ditrysia</taxon>
        <taxon>Papilionoidea</taxon>
        <taxon>Nymphalidae</taxon>
        <taxon>Heliconiinae</taxon>
        <taxon>Argynnini</taxon>
        <taxon>Brenthis</taxon>
    </lineage>
</organism>
<sequence length="117" mass="13749">MIVMSKVIYIKLQEVKVSDKCLRPLYVPQQGRSPRGSLTTTLHFSHIHHFTYTPTMLDLYHQMKNSLNLKKLFQKFKHDIIGLAEIRRMGYDILEDQDHINCYYGKTKGEYGVGFQI</sequence>
<name>A0A8J9VEM7_9NEOP</name>
<dbReference type="Proteomes" id="UP000838878">
    <property type="component" value="Chromosome 2"/>
</dbReference>
<dbReference type="OrthoDB" id="410104at2759"/>
<keyword evidence="2" id="KW-1185">Reference proteome</keyword>
<reference evidence="1" key="1">
    <citation type="submission" date="2021-12" db="EMBL/GenBank/DDBJ databases">
        <authorList>
            <person name="Martin H S."/>
        </authorList>
    </citation>
    <scope>NUCLEOTIDE SEQUENCE</scope>
</reference>
<accession>A0A8J9VEM7</accession>
<gene>
    <name evidence="1" type="ORF">BINO364_LOCUS7249</name>
</gene>
<dbReference type="AlphaFoldDB" id="A0A8J9VEM7"/>
<protein>
    <submittedName>
        <fullName evidence="1">Uncharacterized protein</fullName>
    </submittedName>
</protein>